<dbReference type="Proteomes" id="UP000018144">
    <property type="component" value="Unassembled WGS sequence"/>
</dbReference>
<name>U4L3C8_PYROM</name>
<organism evidence="1 2">
    <name type="scientific">Pyronema omphalodes (strain CBS 100304)</name>
    <name type="common">Pyronema confluens</name>
    <dbReference type="NCBI Taxonomy" id="1076935"/>
    <lineage>
        <taxon>Eukaryota</taxon>
        <taxon>Fungi</taxon>
        <taxon>Dikarya</taxon>
        <taxon>Ascomycota</taxon>
        <taxon>Pezizomycotina</taxon>
        <taxon>Pezizomycetes</taxon>
        <taxon>Pezizales</taxon>
        <taxon>Pyronemataceae</taxon>
        <taxon>Pyronema</taxon>
    </lineage>
</organism>
<evidence type="ECO:0000313" key="1">
    <source>
        <dbReference type="EMBL" id="CCX06818.1"/>
    </source>
</evidence>
<accession>U4L3C8</accession>
<dbReference type="AlphaFoldDB" id="U4L3C8"/>
<proteinExistence type="predicted"/>
<gene>
    <name evidence="1" type="ORF">PCON_06405</name>
</gene>
<sequence>MEIFRLQSQISPQVATQMNNHGQTSRGVGLPLDNATSTYLPHKVDEKILPPI</sequence>
<reference evidence="1 2" key="1">
    <citation type="journal article" date="2013" name="PLoS Genet.">
        <title>The genome and development-dependent transcriptomes of Pyronema confluens: a window into fungal evolution.</title>
        <authorList>
            <person name="Traeger S."/>
            <person name="Altegoer F."/>
            <person name="Freitag M."/>
            <person name="Gabaldon T."/>
            <person name="Kempken F."/>
            <person name="Kumar A."/>
            <person name="Marcet-Houben M."/>
            <person name="Poggeler S."/>
            <person name="Stajich J.E."/>
            <person name="Nowrousian M."/>
        </authorList>
    </citation>
    <scope>NUCLEOTIDE SEQUENCE [LARGE SCALE GENOMIC DNA]</scope>
    <source>
        <strain evidence="2">CBS 100304</strain>
        <tissue evidence="1">Vegetative mycelium</tissue>
    </source>
</reference>
<keyword evidence="2" id="KW-1185">Reference proteome</keyword>
<protein>
    <submittedName>
        <fullName evidence="1">Uncharacterized protein</fullName>
    </submittedName>
</protein>
<evidence type="ECO:0000313" key="2">
    <source>
        <dbReference type="Proteomes" id="UP000018144"/>
    </source>
</evidence>
<dbReference type="EMBL" id="HF935315">
    <property type="protein sequence ID" value="CCX06818.1"/>
    <property type="molecule type" value="Genomic_DNA"/>
</dbReference>